<dbReference type="FunFam" id="2.40.30.10:FF:000004">
    <property type="entry name" value="50S ribosomal protein L3"/>
    <property type="match status" value="1"/>
</dbReference>
<dbReference type="Proteomes" id="UP000177177">
    <property type="component" value="Unassembled WGS sequence"/>
</dbReference>
<dbReference type="GO" id="GO:0006412">
    <property type="term" value="P:translation"/>
    <property type="evidence" value="ECO:0007669"/>
    <property type="project" value="UniProtKB-UniRule"/>
</dbReference>
<dbReference type="GO" id="GO:0003735">
    <property type="term" value="F:structural constituent of ribosome"/>
    <property type="evidence" value="ECO:0007669"/>
    <property type="project" value="UniProtKB-UniRule"/>
</dbReference>
<organism evidence="9 10">
    <name type="scientific">Candidatus Sungbacteria bacterium RIFCSPHIGHO2_02_FULL_53_17</name>
    <dbReference type="NCBI Taxonomy" id="1802275"/>
    <lineage>
        <taxon>Bacteria</taxon>
        <taxon>Candidatus Sungiibacteriota</taxon>
    </lineage>
</organism>
<keyword evidence="2 7" id="KW-0699">rRNA-binding</keyword>
<protein>
    <recommendedName>
        <fullName evidence="6 7">Large ribosomal subunit protein uL3</fullName>
    </recommendedName>
</protein>
<keyword evidence="3 7" id="KW-0694">RNA-binding</keyword>
<keyword evidence="4 7" id="KW-0689">Ribosomal protein</keyword>
<dbReference type="InterPro" id="IPR009000">
    <property type="entry name" value="Transl_B-barrel_sf"/>
</dbReference>
<dbReference type="PANTHER" id="PTHR11229">
    <property type="entry name" value="50S RIBOSOMAL PROTEIN L3"/>
    <property type="match status" value="1"/>
</dbReference>
<feature type="region of interest" description="Disordered" evidence="8">
    <location>
        <begin position="128"/>
        <end position="153"/>
    </location>
</feature>
<feature type="compositionally biased region" description="Gly residues" evidence="8">
    <location>
        <begin position="143"/>
        <end position="152"/>
    </location>
</feature>
<dbReference type="AlphaFoldDB" id="A0A1G2KTU8"/>
<evidence type="ECO:0000256" key="3">
    <source>
        <dbReference type="ARBA" id="ARBA00022884"/>
    </source>
</evidence>
<reference evidence="9 10" key="1">
    <citation type="journal article" date="2016" name="Nat. Commun.">
        <title>Thousands of microbial genomes shed light on interconnected biogeochemical processes in an aquifer system.</title>
        <authorList>
            <person name="Anantharaman K."/>
            <person name="Brown C.T."/>
            <person name="Hug L.A."/>
            <person name="Sharon I."/>
            <person name="Castelle C.J."/>
            <person name="Probst A.J."/>
            <person name="Thomas B.C."/>
            <person name="Singh A."/>
            <person name="Wilkins M.J."/>
            <person name="Karaoz U."/>
            <person name="Brodie E.L."/>
            <person name="Williams K.H."/>
            <person name="Hubbard S.S."/>
            <person name="Banfield J.F."/>
        </authorList>
    </citation>
    <scope>NUCLEOTIDE SEQUENCE [LARGE SCALE GENOMIC DNA]</scope>
</reference>
<name>A0A1G2KTU8_9BACT</name>
<dbReference type="SUPFAM" id="SSF50447">
    <property type="entry name" value="Translation proteins"/>
    <property type="match status" value="1"/>
</dbReference>
<comment type="subunit">
    <text evidence="7">Part of the 50S ribosomal subunit. Forms a cluster with proteins L14 and L19.</text>
</comment>
<dbReference type="Gene3D" id="2.40.30.10">
    <property type="entry name" value="Translation factors"/>
    <property type="match status" value="1"/>
</dbReference>
<evidence type="ECO:0000256" key="8">
    <source>
        <dbReference type="SAM" id="MobiDB-lite"/>
    </source>
</evidence>
<keyword evidence="5 7" id="KW-0687">Ribonucleoprotein</keyword>
<evidence type="ECO:0000256" key="1">
    <source>
        <dbReference type="ARBA" id="ARBA00006540"/>
    </source>
</evidence>
<dbReference type="NCBIfam" id="TIGR03625">
    <property type="entry name" value="L3_bact"/>
    <property type="match status" value="1"/>
</dbReference>
<dbReference type="PANTHER" id="PTHR11229:SF16">
    <property type="entry name" value="LARGE RIBOSOMAL SUBUNIT PROTEIN UL3C"/>
    <property type="match status" value="1"/>
</dbReference>
<comment type="caution">
    <text evidence="9">The sequence shown here is derived from an EMBL/GenBank/DDBJ whole genome shotgun (WGS) entry which is preliminary data.</text>
</comment>
<evidence type="ECO:0000313" key="9">
    <source>
        <dbReference type="EMBL" id="OHA02783.1"/>
    </source>
</evidence>
<gene>
    <name evidence="7" type="primary">rplC</name>
    <name evidence="9" type="ORF">A3C92_00815</name>
</gene>
<evidence type="ECO:0000313" key="10">
    <source>
        <dbReference type="Proteomes" id="UP000177177"/>
    </source>
</evidence>
<accession>A0A1G2KTU8</accession>
<dbReference type="GO" id="GO:0019843">
    <property type="term" value="F:rRNA binding"/>
    <property type="evidence" value="ECO:0007669"/>
    <property type="project" value="UniProtKB-UniRule"/>
</dbReference>
<dbReference type="Gene3D" id="3.30.160.810">
    <property type="match status" value="1"/>
</dbReference>
<dbReference type="Pfam" id="PF00297">
    <property type="entry name" value="Ribosomal_L3"/>
    <property type="match status" value="1"/>
</dbReference>
<dbReference type="InterPro" id="IPR019927">
    <property type="entry name" value="Ribosomal_uL3_bac/org-type"/>
</dbReference>
<comment type="similarity">
    <text evidence="1 7">Belongs to the universal ribosomal protein uL3 family.</text>
</comment>
<proteinExistence type="inferred from homology"/>
<evidence type="ECO:0000256" key="4">
    <source>
        <dbReference type="ARBA" id="ARBA00022980"/>
    </source>
</evidence>
<dbReference type="HAMAP" id="MF_01325_B">
    <property type="entry name" value="Ribosomal_uL3_B"/>
    <property type="match status" value="1"/>
</dbReference>
<evidence type="ECO:0000256" key="6">
    <source>
        <dbReference type="ARBA" id="ARBA00035243"/>
    </source>
</evidence>
<evidence type="ECO:0000256" key="5">
    <source>
        <dbReference type="ARBA" id="ARBA00023274"/>
    </source>
</evidence>
<dbReference type="GO" id="GO:0022625">
    <property type="term" value="C:cytosolic large ribosomal subunit"/>
    <property type="evidence" value="ECO:0007669"/>
    <property type="project" value="TreeGrafter"/>
</dbReference>
<evidence type="ECO:0000256" key="2">
    <source>
        <dbReference type="ARBA" id="ARBA00022730"/>
    </source>
</evidence>
<comment type="function">
    <text evidence="7">One of the primary rRNA binding proteins, it binds directly near the 3'-end of the 23S rRNA, where it nucleates assembly of the 50S subunit.</text>
</comment>
<sequence length="205" mass="21665">MKFVLGEKIGMSQLFDAEGRAVPVTLVRATPNSVVGIKTAEKHGYTAVQVGAGVRREKLIAKPQRGQFGDLGNFRYVREFRVPNTDGIQRGDKIDVTAFQEGDAVKVSGLSKAKGFQGVVKRHGFHGAPATHGTKHAHREPGSIGGGGGRAGGRVAKGIRMAGRMGGERVTVGNLRIAKIDAAHNMLAIRGAVPGRRGTLLEVRG</sequence>
<dbReference type="InterPro" id="IPR000597">
    <property type="entry name" value="Ribosomal_uL3"/>
</dbReference>
<dbReference type="EMBL" id="MHQN01000031">
    <property type="protein sequence ID" value="OHA02783.1"/>
    <property type="molecule type" value="Genomic_DNA"/>
</dbReference>
<evidence type="ECO:0000256" key="7">
    <source>
        <dbReference type="HAMAP-Rule" id="MF_01325"/>
    </source>
</evidence>